<dbReference type="AlphaFoldDB" id="A0A434ACA9"/>
<accession>A0A434ACA9</accession>
<dbReference type="Proteomes" id="UP000288102">
    <property type="component" value="Unassembled WGS sequence"/>
</dbReference>
<proteinExistence type="predicted"/>
<comment type="caution">
    <text evidence="1">The sequence shown here is derived from an EMBL/GenBank/DDBJ whole genome shotgun (WGS) entry which is preliminary data.</text>
</comment>
<organism evidence="1 2">
    <name type="scientific">Flavobacterium cupreum</name>
    <dbReference type="NCBI Taxonomy" id="2133766"/>
    <lineage>
        <taxon>Bacteria</taxon>
        <taxon>Pseudomonadati</taxon>
        <taxon>Bacteroidota</taxon>
        <taxon>Flavobacteriia</taxon>
        <taxon>Flavobacteriales</taxon>
        <taxon>Flavobacteriaceae</taxon>
        <taxon>Flavobacterium</taxon>
    </lineage>
</organism>
<keyword evidence="2" id="KW-1185">Reference proteome</keyword>
<dbReference type="OrthoDB" id="1372875at2"/>
<dbReference type="RefSeq" id="WP_127337246.1">
    <property type="nucleotide sequence ID" value="NZ_QWDM01000002.1"/>
</dbReference>
<dbReference type="EMBL" id="QWDM01000002">
    <property type="protein sequence ID" value="RUT72004.1"/>
    <property type="molecule type" value="Genomic_DNA"/>
</dbReference>
<name>A0A434ACA9_9FLAO</name>
<evidence type="ECO:0000313" key="1">
    <source>
        <dbReference type="EMBL" id="RUT72004.1"/>
    </source>
</evidence>
<gene>
    <name evidence="1" type="ORF">D0817_04765</name>
</gene>
<sequence>MSTNTFSKEAEKRLIDFFNHAIAPEDMAKVIRQVNYTLALGVMREQETPPNGIESNFYWLNELAEILNPYLEAE</sequence>
<protein>
    <submittedName>
        <fullName evidence="1">Uncharacterized protein</fullName>
    </submittedName>
</protein>
<reference evidence="2" key="1">
    <citation type="journal article" date="2019" name="Syst. Appl. Microbiol.">
        <title>Flavobacterium circumlabens sp. nov. and Flavobacterium cupreum sp. nov., two psychrotrophic species isolated from Antarctic environmental samples.</title>
        <authorList>
            <person name="Kralova S."/>
            <person name="Busse H.-J."/>
            <person name="Svec P."/>
            <person name="Maslanova I."/>
            <person name="Stankova E."/>
            <person name="Bartak M."/>
            <person name="Sedlacek I."/>
        </authorList>
    </citation>
    <scope>NUCLEOTIDE SEQUENCE [LARGE SCALE GENOMIC DNA]</scope>
    <source>
        <strain evidence="2">CCM 8825</strain>
    </source>
</reference>
<evidence type="ECO:0000313" key="2">
    <source>
        <dbReference type="Proteomes" id="UP000288102"/>
    </source>
</evidence>